<feature type="compositionally biased region" description="Low complexity" evidence="1">
    <location>
        <begin position="115"/>
        <end position="128"/>
    </location>
</feature>
<feature type="compositionally biased region" description="Pro residues" evidence="1">
    <location>
        <begin position="105"/>
        <end position="114"/>
    </location>
</feature>
<sequence>MSDFVFVAVPPQSSVEVLLDSASRPTGAAIIDPHSPGMEFSALLSRKSFLEDILRKSFSSVMRSHRGVCGAKPPQPSTAASDNNDDEDFVLVPHQTSPSGKKGPQPRPASPPTTPTSTTTTPTSTTTTVTINAHQWERTLRQFGLDINRQCFVVNGQRYTDSDCAITAVHDYLRHLLQRGGSFNPYLQRFYKRSDNDCGGISNTAKTPSNNSNAQQQQPRTPRMCDNTANSSASWLWFAFPSSTSSSPQVCVSNVPSSARNDASLIEDIVQQLTREVLLVSQQSVMGFPLELLTHCVNKASGGSMDAPEWYVGEVRDNEKTKQQQQRRMNQQTGCLGSSEEERGGVRSRESIMRIELGEGRQKAEGDVVAPAPYEASCGFGVGGILSSLIGKMTPKKNAASRSNEGTHAVPSITTASLVPTLCITKLLRVFSIDMDVGRDVTQFHIRATLEVSLFGGEEDPVQLTWCVVKEDYDEEGDDRHEPNVVGSDGVHPMHVVTPQPPAPVDAGAPPATPSGAADSAPVDEVGATSTRCQCLGASAGFHRKDCECQPV</sequence>
<dbReference type="EMBL" id="CYKH01000164">
    <property type="protein sequence ID" value="CUE74436.1"/>
    <property type="molecule type" value="Genomic_DNA"/>
</dbReference>
<feature type="region of interest" description="Disordered" evidence="1">
    <location>
        <begin position="198"/>
        <end position="225"/>
    </location>
</feature>
<evidence type="ECO:0000313" key="3">
    <source>
        <dbReference type="Proteomes" id="UP000051952"/>
    </source>
</evidence>
<feature type="compositionally biased region" description="Polar residues" evidence="1">
    <location>
        <begin position="201"/>
        <end position="214"/>
    </location>
</feature>
<feature type="region of interest" description="Disordered" evidence="1">
    <location>
        <begin position="498"/>
        <end position="523"/>
    </location>
</feature>
<dbReference type="AlphaFoldDB" id="A0A0S4IMN5"/>
<accession>A0A0S4IMN5</accession>
<dbReference type="Proteomes" id="UP000051952">
    <property type="component" value="Unassembled WGS sequence"/>
</dbReference>
<keyword evidence="3" id="KW-1185">Reference proteome</keyword>
<gene>
    <name evidence="2" type="ORF">BSAL_55730</name>
</gene>
<evidence type="ECO:0000256" key="1">
    <source>
        <dbReference type="SAM" id="MobiDB-lite"/>
    </source>
</evidence>
<name>A0A0S4IMN5_BODSA</name>
<feature type="compositionally biased region" description="Low complexity" evidence="1">
    <location>
        <begin position="323"/>
        <end position="332"/>
    </location>
</feature>
<feature type="region of interest" description="Disordered" evidence="1">
    <location>
        <begin position="320"/>
        <end position="347"/>
    </location>
</feature>
<dbReference type="VEuPathDB" id="TriTrypDB:BSAL_55730"/>
<reference evidence="3" key="1">
    <citation type="submission" date="2015-09" db="EMBL/GenBank/DDBJ databases">
        <authorList>
            <consortium name="Pathogen Informatics"/>
        </authorList>
    </citation>
    <scope>NUCLEOTIDE SEQUENCE [LARGE SCALE GENOMIC DNA]</scope>
    <source>
        <strain evidence="3">Lake Konstanz</strain>
    </source>
</reference>
<feature type="region of interest" description="Disordered" evidence="1">
    <location>
        <begin position="64"/>
        <end position="129"/>
    </location>
</feature>
<proteinExistence type="predicted"/>
<protein>
    <submittedName>
        <fullName evidence="2">Uncharacterized protein</fullName>
    </submittedName>
</protein>
<organism evidence="2 3">
    <name type="scientific">Bodo saltans</name>
    <name type="common">Flagellated protozoan</name>
    <dbReference type="NCBI Taxonomy" id="75058"/>
    <lineage>
        <taxon>Eukaryota</taxon>
        <taxon>Discoba</taxon>
        <taxon>Euglenozoa</taxon>
        <taxon>Kinetoplastea</taxon>
        <taxon>Metakinetoplastina</taxon>
        <taxon>Eubodonida</taxon>
        <taxon>Bodonidae</taxon>
        <taxon>Bodo</taxon>
    </lineage>
</organism>
<feature type="compositionally biased region" description="Low complexity" evidence="1">
    <location>
        <begin position="505"/>
        <end position="521"/>
    </location>
</feature>
<evidence type="ECO:0000313" key="2">
    <source>
        <dbReference type="EMBL" id="CUE74436.1"/>
    </source>
</evidence>